<dbReference type="InterPro" id="IPR003439">
    <property type="entry name" value="ABC_transporter-like_ATP-bd"/>
</dbReference>
<dbReference type="SUPFAM" id="SSF52540">
    <property type="entry name" value="P-loop containing nucleoside triphosphate hydrolases"/>
    <property type="match status" value="1"/>
</dbReference>
<dbReference type="PANTHER" id="PTHR43613:SF1">
    <property type="entry name" value="ABC TRANSPORTER, ATP-BINDING PROTEIN"/>
    <property type="match status" value="1"/>
</dbReference>
<proteinExistence type="predicted"/>
<organism evidence="2">
    <name type="scientific">marine sediment metagenome</name>
    <dbReference type="NCBI Taxonomy" id="412755"/>
    <lineage>
        <taxon>unclassified sequences</taxon>
        <taxon>metagenomes</taxon>
        <taxon>ecological metagenomes</taxon>
    </lineage>
</organism>
<reference evidence="2" key="1">
    <citation type="journal article" date="2014" name="Front. Microbiol.">
        <title>High frequency of phylogenetically diverse reductive dehalogenase-homologous genes in deep subseafloor sedimentary metagenomes.</title>
        <authorList>
            <person name="Kawai M."/>
            <person name="Futagami T."/>
            <person name="Toyoda A."/>
            <person name="Takaki Y."/>
            <person name="Nishi S."/>
            <person name="Hori S."/>
            <person name="Arai W."/>
            <person name="Tsubouchi T."/>
            <person name="Morono Y."/>
            <person name="Uchiyama I."/>
            <person name="Ito T."/>
            <person name="Fujiyama A."/>
            <person name="Inagaki F."/>
            <person name="Takami H."/>
        </authorList>
    </citation>
    <scope>NUCLEOTIDE SEQUENCE</scope>
    <source>
        <strain evidence="2">Expedition CK06-06</strain>
    </source>
</reference>
<gene>
    <name evidence="2" type="ORF">S12H4_60752</name>
</gene>
<dbReference type="InterPro" id="IPR027417">
    <property type="entry name" value="P-loop_NTPase"/>
</dbReference>
<feature type="domain" description="ABC transporter" evidence="1">
    <location>
        <begin position="21"/>
        <end position="92"/>
    </location>
</feature>
<dbReference type="PANTHER" id="PTHR43613">
    <property type="entry name" value="ABC TRANSPORTER, ATP-BINDING PROTEIN"/>
    <property type="match status" value="1"/>
</dbReference>
<dbReference type="AlphaFoldDB" id="X1VTK9"/>
<dbReference type="GO" id="GO:0016887">
    <property type="term" value="F:ATP hydrolysis activity"/>
    <property type="evidence" value="ECO:0007669"/>
    <property type="project" value="InterPro"/>
</dbReference>
<evidence type="ECO:0000259" key="1">
    <source>
        <dbReference type="Pfam" id="PF00005"/>
    </source>
</evidence>
<dbReference type="GO" id="GO:0005524">
    <property type="term" value="F:ATP binding"/>
    <property type="evidence" value="ECO:0007669"/>
    <property type="project" value="InterPro"/>
</dbReference>
<comment type="caution">
    <text evidence="2">The sequence shown here is derived from an EMBL/GenBank/DDBJ whole genome shotgun (WGS) entry which is preliminary data.</text>
</comment>
<name>X1VTK9_9ZZZZ</name>
<sequence length="98" mass="10641">MDKAIEVKNLAKNYGKVRAIRGISFGVDKGEIFGLIGPNGAGKTTALRIISTLLQVTSGSVKIFSYDLTKQPDKVRECISYLPEEAGAYKNLSGQDYL</sequence>
<dbReference type="Gene3D" id="3.40.50.300">
    <property type="entry name" value="P-loop containing nucleotide triphosphate hydrolases"/>
    <property type="match status" value="1"/>
</dbReference>
<dbReference type="EMBL" id="BARW01040074">
    <property type="protein sequence ID" value="GAJ24332.1"/>
    <property type="molecule type" value="Genomic_DNA"/>
</dbReference>
<evidence type="ECO:0000313" key="2">
    <source>
        <dbReference type="EMBL" id="GAJ24332.1"/>
    </source>
</evidence>
<feature type="non-terminal residue" evidence="2">
    <location>
        <position position="98"/>
    </location>
</feature>
<dbReference type="Pfam" id="PF00005">
    <property type="entry name" value="ABC_tran"/>
    <property type="match status" value="1"/>
</dbReference>
<accession>X1VTK9</accession>
<protein>
    <recommendedName>
        <fullName evidence="1">ABC transporter domain-containing protein</fullName>
    </recommendedName>
</protein>